<dbReference type="PROSITE" id="PS50294">
    <property type="entry name" value="WD_REPEATS_REGION"/>
    <property type="match status" value="3"/>
</dbReference>
<dbReference type="Pfam" id="PF04003">
    <property type="entry name" value="Utp12"/>
    <property type="match status" value="1"/>
</dbReference>
<evidence type="ECO:0000313" key="8">
    <source>
        <dbReference type="Proteomes" id="UP001059596"/>
    </source>
</evidence>
<dbReference type="Pfam" id="PF00400">
    <property type="entry name" value="WD40"/>
    <property type="match status" value="5"/>
</dbReference>
<evidence type="ECO:0000256" key="3">
    <source>
        <dbReference type="ARBA" id="ARBA00022737"/>
    </source>
</evidence>
<feature type="compositionally biased region" description="Basic and acidic residues" evidence="5">
    <location>
        <begin position="257"/>
        <end position="270"/>
    </location>
</feature>
<dbReference type="InterPro" id="IPR019775">
    <property type="entry name" value="WD40_repeat_CS"/>
</dbReference>
<dbReference type="PRINTS" id="PR00320">
    <property type="entry name" value="GPROTEINBRPT"/>
</dbReference>
<dbReference type="GO" id="GO:0000462">
    <property type="term" value="P:maturation of SSU-rRNA from tricistronic rRNA transcript (SSU-rRNA, 5.8S rRNA, LSU-rRNA)"/>
    <property type="evidence" value="ECO:0007669"/>
    <property type="project" value="TreeGrafter"/>
</dbReference>
<dbReference type="Gene3D" id="2.130.10.10">
    <property type="entry name" value="YVTN repeat-like/Quinoprotein amine dehydrogenase"/>
    <property type="match status" value="3"/>
</dbReference>
<dbReference type="InterPro" id="IPR001680">
    <property type="entry name" value="WD40_rpt"/>
</dbReference>
<organism evidence="7 8">
    <name type="scientific">Drosophila gunungcola</name>
    <name type="common">fruit fly</name>
    <dbReference type="NCBI Taxonomy" id="103775"/>
    <lineage>
        <taxon>Eukaryota</taxon>
        <taxon>Metazoa</taxon>
        <taxon>Ecdysozoa</taxon>
        <taxon>Arthropoda</taxon>
        <taxon>Hexapoda</taxon>
        <taxon>Insecta</taxon>
        <taxon>Pterygota</taxon>
        <taxon>Neoptera</taxon>
        <taxon>Endopterygota</taxon>
        <taxon>Diptera</taxon>
        <taxon>Brachycera</taxon>
        <taxon>Muscomorpha</taxon>
        <taxon>Ephydroidea</taxon>
        <taxon>Drosophilidae</taxon>
        <taxon>Drosophila</taxon>
        <taxon>Sophophora</taxon>
    </lineage>
</organism>
<dbReference type="PROSITE" id="PS50082">
    <property type="entry name" value="WD_REPEATS_2"/>
    <property type="match status" value="3"/>
</dbReference>
<dbReference type="FunFam" id="2.130.10.10:FF:000541">
    <property type="entry name" value="PWP2, small subunit processome component"/>
    <property type="match status" value="1"/>
</dbReference>
<keyword evidence="2 4" id="KW-0853">WD repeat</keyword>
<dbReference type="OrthoDB" id="3142434at2759"/>
<dbReference type="GO" id="GO:0000028">
    <property type="term" value="P:ribosomal small subunit assembly"/>
    <property type="evidence" value="ECO:0007669"/>
    <property type="project" value="TreeGrafter"/>
</dbReference>
<gene>
    <name evidence="7" type="ORF">M5D96_008724</name>
</gene>
<evidence type="ECO:0000256" key="1">
    <source>
        <dbReference type="ARBA" id="ARBA00010226"/>
    </source>
</evidence>
<feature type="repeat" description="WD" evidence="4">
    <location>
        <begin position="389"/>
        <end position="430"/>
    </location>
</feature>
<evidence type="ECO:0000256" key="4">
    <source>
        <dbReference type="PROSITE-ProRule" id="PRU00221"/>
    </source>
</evidence>
<feature type="compositionally biased region" description="Acidic residues" evidence="5">
    <location>
        <begin position="247"/>
        <end position="256"/>
    </location>
</feature>
<name>A0A9P9YKW9_9MUSC</name>
<evidence type="ECO:0000256" key="5">
    <source>
        <dbReference type="SAM" id="MobiDB-lite"/>
    </source>
</evidence>
<dbReference type="InterPro" id="IPR011044">
    <property type="entry name" value="Quino_amine_DH_bsu"/>
</dbReference>
<feature type="compositionally biased region" description="Acidic residues" evidence="5">
    <location>
        <begin position="935"/>
        <end position="948"/>
    </location>
</feature>
<dbReference type="PANTHER" id="PTHR19858:SF0">
    <property type="entry name" value="PERIODIC TRYPTOPHAN PROTEIN 2 HOMOLOG"/>
    <property type="match status" value="1"/>
</dbReference>
<dbReference type="PROSITE" id="PS00678">
    <property type="entry name" value="WD_REPEATS_1"/>
    <property type="match status" value="1"/>
</dbReference>
<feature type="region of interest" description="Disordered" evidence="5">
    <location>
        <begin position="901"/>
        <end position="948"/>
    </location>
</feature>
<feature type="domain" description="Small-subunit processome Utp12" evidence="6">
    <location>
        <begin position="793"/>
        <end position="894"/>
    </location>
</feature>
<dbReference type="CDD" id="cd00200">
    <property type="entry name" value="WD40"/>
    <property type="match status" value="1"/>
</dbReference>
<evidence type="ECO:0000256" key="2">
    <source>
        <dbReference type="ARBA" id="ARBA00022574"/>
    </source>
</evidence>
<protein>
    <recommendedName>
        <fullName evidence="6">Small-subunit processome Utp12 domain-containing protein</fullName>
    </recommendedName>
</protein>
<keyword evidence="8" id="KW-1185">Reference proteome</keyword>
<dbReference type="SUPFAM" id="SSF50969">
    <property type="entry name" value="YVTN repeat-like/Quinoprotein amine dehydrogenase"/>
    <property type="match status" value="1"/>
</dbReference>
<dbReference type="GO" id="GO:0034388">
    <property type="term" value="C:Pwp2p-containing subcomplex of 90S preribosome"/>
    <property type="evidence" value="ECO:0007669"/>
    <property type="project" value="TreeGrafter"/>
</dbReference>
<sequence>MKFSYKFSNLLGTIYRNGNLVFTPDGNSVISPVGNRITVYDLKNNKSRTLSLESRYNYTNLALSPDGSLLIAVNENGEAQLISMMSCTVIHRHKFQTGVQCICFSPNGAYFAVAVQNIVLIFCAPGEITGEYNPFVLRRRFLGGFDDVTWLDWSSDSRLLAIGCRDSSTKICAINYTTNFRTYNLSGHTDAIVACFFEANSLHLNTISRNGQLCLWECSMAPSDLEDAERPAIAPPQRKRDKKAESDNESEDDVENVVEKEAVKDEAAKEADDDNDLKDEAEKKKHPFFYKKLTRHYLADEPRKEQRDVQLTAANYNTRTKVLVVAFSSGAFYLYELPDVNMIHSLSISDYPISAALFNCTGDWVALASREIGQLLVWEWQSEQYIMKQQGHSSEMTCIAYSSDGQFIATGGEDSKVKLWNTQSSFCFVTFSEHTSGVTGIQFSRNKKFLVSSSLDGTVRAFDVNRYRNFRTFTSPSPAQFSCVAVDYSGELVAAGGQDVFDIFLWSVKTGKLLEIISGHEGPVASIAFSPVATSSSLVSGSWDKTVKIWNCLESNSEHETIDAVSDVTNVAFSPSGEEIAVATLSGNITIFDIKSAGQVTSIEGRNDLSGGRLETDIITAKKNAQANYFSTIEYSADGECILAAGKSANICIYHVREAILLKKFEITQNHSLDGLNDFISRKHLSEFGNMALVENREELEGGKVAIRLPGVRSGDLSSRRFQQEVRVFSVKFSPTGQAFAAAGTEGLCIYALDKGVVFDPFDLSLEVTPKAVHECLKKHNYTKALVMSLKLNEPNLIALVLERVPYKDIELVCADLSPEFAQRLLQQLARHLQATPHIEFYLQWSCCLLTKHGNQDGVFQHTGLLSLHEVLSRKYEMLNKICDYNKYTLRVLLDRADKLEQENEGKPSAMEEDSDEEMLLIRSKDDQNGQSQFSDEEESASESEEDV</sequence>
<dbReference type="InterPro" id="IPR015943">
    <property type="entry name" value="WD40/YVTN_repeat-like_dom_sf"/>
</dbReference>
<keyword evidence="3" id="KW-0677">Repeat</keyword>
<dbReference type="GO" id="GO:0032040">
    <property type="term" value="C:small-subunit processome"/>
    <property type="evidence" value="ECO:0007669"/>
    <property type="project" value="TreeGrafter"/>
</dbReference>
<dbReference type="InterPro" id="IPR027145">
    <property type="entry name" value="PWP2"/>
</dbReference>
<dbReference type="FunFam" id="2.130.10.10:FF:001412">
    <property type="entry name" value="AGAP010693-PA"/>
    <property type="match status" value="1"/>
</dbReference>
<reference evidence="7" key="1">
    <citation type="journal article" date="2023" name="Genome Biol. Evol.">
        <title>Long-read-based Genome Assembly of Drosophila gunungcola Reveals Fewer Chemosensory Genes in Flower-breeding Species.</title>
        <authorList>
            <person name="Negi A."/>
            <person name="Liao B.Y."/>
            <person name="Yeh S.D."/>
        </authorList>
    </citation>
    <scope>NUCLEOTIDE SEQUENCE</scope>
    <source>
        <strain evidence="7">Sukarami</strain>
    </source>
</reference>
<comment type="similarity">
    <text evidence="1">Belongs to the WD repeat PWP2 family.</text>
</comment>
<dbReference type="InterPro" id="IPR036322">
    <property type="entry name" value="WD40_repeat_dom_sf"/>
</dbReference>
<evidence type="ECO:0000313" key="7">
    <source>
        <dbReference type="EMBL" id="KAI8038816.1"/>
    </source>
</evidence>
<proteinExistence type="inferred from homology"/>
<dbReference type="InterPro" id="IPR020472">
    <property type="entry name" value="WD40_PAC1"/>
</dbReference>
<feature type="region of interest" description="Disordered" evidence="5">
    <location>
        <begin position="227"/>
        <end position="278"/>
    </location>
</feature>
<evidence type="ECO:0000259" key="6">
    <source>
        <dbReference type="Pfam" id="PF04003"/>
    </source>
</evidence>
<feature type="repeat" description="WD" evidence="4">
    <location>
        <begin position="517"/>
        <end position="551"/>
    </location>
</feature>
<dbReference type="SUPFAM" id="SSF50978">
    <property type="entry name" value="WD40 repeat-like"/>
    <property type="match status" value="1"/>
</dbReference>
<dbReference type="AlphaFoldDB" id="A0A9P9YKW9"/>
<dbReference type="SMART" id="SM00320">
    <property type="entry name" value="WD40"/>
    <property type="match status" value="12"/>
</dbReference>
<dbReference type="EMBL" id="JAMKOV010000007">
    <property type="protein sequence ID" value="KAI8038816.1"/>
    <property type="molecule type" value="Genomic_DNA"/>
</dbReference>
<dbReference type="SUPFAM" id="SSF69304">
    <property type="entry name" value="Tricorn protease N-terminal domain"/>
    <property type="match status" value="1"/>
</dbReference>
<dbReference type="PANTHER" id="PTHR19858">
    <property type="entry name" value="WD40 REPEAT PROTEIN"/>
    <property type="match status" value="1"/>
</dbReference>
<dbReference type="Proteomes" id="UP001059596">
    <property type="component" value="Unassembled WGS sequence"/>
</dbReference>
<accession>A0A9P9YKW9</accession>
<dbReference type="InterPro" id="IPR007148">
    <property type="entry name" value="SSU_processome_Utp12"/>
</dbReference>
<comment type="caution">
    <text evidence="7">The sequence shown here is derived from an EMBL/GenBank/DDBJ whole genome shotgun (WGS) entry which is preliminary data.</text>
</comment>
<dbReference type="FunFam" id="2.130.10.10:FF:000499">
    <property type="entry name" value="PWP2, small subunit processome component"/>
    <property type="match status" value="1"/>
</dbReference>
<feature type="repeat" description="WD" evidence="4">
    <location>
        <begin position="431"/>
        <end position="472"/>
    </location>
</feature>